<dbReference type="SUPFAM" id="SSF55144">
    <property type="entry name" value="LigT-like"/>
    <property type="match status" value="1"/>
</dbReference>
<keyword evidence="3" id="KW-1185">Reference proteome</keyword>
<sequence length="708" mass="73472">MADVSVPAPPALRRIPRVELVHAGTWPVSTGVWTATTQDLHAAVAALACPAVRRPGIKIGHSDTRFTDPTADGDPLLGYVDNLTVTDDGLTLVGDFAGMPAWLAGAAGDEGSVIASAYPDRSIEGVYDFVCQIGHTHPFVLTAVALLGVTPPGVGTLQSLQDIAALYGVAASAPQSGVRIRATVRAEPVKAAAAAHTGAMIALLPTADDAARLAVDDGEPVGELHTTLMFLGKGDAWGDTARAEVIAAATQIAANLPAFTVDGFAPSVFNPGGPEPCLVLLVGGPGLQEAHDAAIGAVTSDGVPEQRAPWVPHITLTYSGDLDTLPDLVDRTGPVAFDRIRVAFGGDHTDIPLTTATTTEAAAGGRSTMPNPHPTQVAAGVTVEDVRRQYYDDAPWSYWIVEFHLDPLQMIVVDDNSGKRYRVPVEVTGEDTFTFGDAVEVLTRYVDATNEQPVAAKAGTQSLVFASRSESRPGKEPKASDPPPPVEPEPAPEPTPVPEPAPADPAPAPSPEPEPAPEPEPDPDPDLPAAEPEPITNPTLEDPVSDLSEFRSRLGLADDADETAVLAALDARLAAPAPTPNPTPEPVAEPAPVAASIPAEYAAELKRVSEELATIKAREAATLKASVLDGAVKAGKIRPADRDNWSTRYDQASDVITDILASIAPGTAVPVQPAGEVGDPEALLSGDDLSDEALARIFPPDAFAGKDA</sequence>
<evidence type="ECO:0000256" key="1">
    <source>
        <dbReference type="SAM" id="MobiDB-lite"/>
    </source>
</evidence>
<dbReference type="Gene3D" id="3.90.1140.10">
    <property type="entry name" value="Cyclic phosphodiesterase"/>
    <property type="match status" value="1"/>
</dbReference>
<feature type="compositionally biased region" description="Acidic residues" evidence="1">
    <location>
        <begin position="515"/>
        <end position="525"/>
    </location>
</feature>
<dbReference type="Proteomes" id="UP000277671">
    <property type="component" value="Unassembled WGS sequence"/>
</dbReference>
<comment type="caution">
    <text evidence="2">The sequence shown here is derived from an EMBL/GenBank/DDBJ whole genome shotgun (WGS) entry which is preliminary data.</text>
</comment>
<reference evidence="2 3" key="1">
    <citation type="submission" date="2018-10" db="EMBL/GenBank/DDBJ databases">
        <title>Sequencing the genomes of 1000 actinobacteria strains.</title>
        <authorList>
            <person name="Klenk H.-P."/>
        </authorList>
    </citation>
    <scope>NUCLEOTIDE SEQUENCE [LARGE SCALE GENOMIC DNA]</scope>
    <source>
        <strain evidence="2 3">DSM 45175</strain>
    </source>
</reference>
<dbReference type="EMBL" id="RBKT01000001">
    <property type="protein sequence ID" value="RKR92790.1"/>
    <property type="molecule type" value="Genomic_DNA"/>
</dbReference>
<dbReference type="RefSeq" id="WP_170208813.1">
    <property type="nucleotide sequence ID" value="NZ_RBKT01000001.1"/>
</dbReference>
<organism evidence="2 3">
    <name type="scientific">Micromonospora pisi</name>
    <dbReference type="NCBI Taxonomy" id="589240"/>
    <lineage>
        <taxon>Bacteria</taxon>
        <taxon>Bacillati</taxon>
        <taxon>Actinomycetota</taxon>
        <taxon>Actinomycetes</taxon>
        <taxon>Micromonosporales</taxon>
        <taxon>Micromonosporaceae</taxon>
        <taxon>Micromonospora</taxon>
    </lineage>
</organism>
<evidence type="ECO:0000313" key="3">
    <source>
        <dbReference type="Proteomes" id="UP000277671"/>
    </source>
</evidence>
<evidence type="ECO:0000313" key="2">
    <source>
        <dbReference type="EMBL" id="RKR92790.1"/>
    </source>
</evidence>
<dbReference type="AlphaFoldDB" id="A0A495JUW8"/>
<proteinExistence type="predicted"/>
<name>A0A495JUW8_9ACTN</name>
<feature type="compositionally biased region" description="Pro residues" evidence="1">
    <location>
        <begin position="480"/>
        <end position="514"/>
    </location>
</feature>
<accession>A0A495JUW8</accession>
<evidence type="ECO:0008006" key="4">
    <source>
        <dbReference type="Google" id="ProtNLM"/>
    </source>
</evidence>
<feature type="compositionally biased region" description="Basic and acidic residues" evidence="1">
    <location>
        <begin position="469"/>
        <end position="479"/>
    </location>
</feature>
<gene>
    <name evidence="2" type="ORF">BDK92_7270</name>
</gene>
<dbReference type="InterPro" id="IPR009097">
    <property type="entry name" value="Cyclic_Pdiesterase"/>
</dbReference>
<feature type="region of interest" description="Disordered" evidence="1">
    <location>
        <begin position="457"/>
        <end position="546"/>
    </location>
</feature>
<protein>
    <recommendedName>
        <fullName evidence="4">2'-5' RNA ligase</fullName>
    </recommendedName>
</protein>